<dbReference type="Pfam" id="PF00300">
    <property type="entry name" value="His_Phos_1"/>
    <property type="match status" value="1"/>
</dbReference>
<organism evidence="1 2">
    <name type="scientific">Thalassotalea litorea</name>
    <dbReference type="NCBI Taxonomy" id="2020715"/>
    <lineage>
        <taxon>Bacteria</taxon>
        <taxon>Pseudomonadati</taxon>
        <taxon>Pseudomonadota</taxon>
        <taxon>Gammaproteobacteria</taxon>
        <taxon>Alteromonadales</taxon>
        <taxon>Colwelliaceae</taxon>
        <taxon>Thalassotalea</taxon>
    </lineage>
</organism>
<dbReference type="OrthoDB" id="9810154at2"/>
<dbReference type="RefSeq" id="WP_138320707.1">
    <property type="nucleotide sequence ID" value="NZ_VCBC01000015.1"/>
</dbReference>
<protein>
    <submittedName>
        <fullName evidence="1">Phosphoglycerate mutase</fullName>
    </submittedName>
</protein>
<evidence type="ECO:0000313" key="1">
    <source>
        <dbReference type="EMBL" id="TLU61604.1"/>
    </source>
</evidence>
<gene>
    <name evidence="1" type="ORF">FE810_13885</name>
</gene>
<dbReference type="Gene3D" id="3.40.50.1240">
    <property type="entry name" value="Phosphoglycerate mutase-like"/>
    <property type="match status" value="1"/>
</dbReference>
<dbReference type="SUPFAM" id="SSF53254">
    <property type="entry name" value="Phosphoglycerate mutase-like"/>
    <property type="match status" value="1"/>
</dbReference>
<dbReference type="PANTHER" id="PTHR47623">
    <property type="entry name" value="OS09G0287300 PROTEIN"/>
    <property type="match status" value="1"/>
</dbReference>
<comment type="caution">
    <text evidence="1">The sequence shown here is derived from an EMBL/GenBank/DDBJ whole genome shotgun (WGS) entry which is preliminary data.</text>
</comment>
<evidence type="ECO:0000313" key="2">
    <source>
        <dbReference type="Proteomes" id="UP000307790"/>
    </source>
</evidence>
<dbReference type="AlphaFoldDB" id="A0A5R9IGB6"/>
<dbReference type="InterPro" id="IPR029033">
    <property type="entry name" value="His_PPase_superfam"/>
</dbReference>
<dbReference type="InterPro" id="IPR013078">
    <property type="entry name" value="His_Pase_superF_clade-1"/>
</dbReference>
<dbReference type="Proteomes" id="UP000307790">
    <property type="component" value="Unassembled WGS sequence"/>
</dbReference>
<keyword evidence="2" id="KW-1185">Reference proteome</keyword>
<name>A0A5R9IGB6_9GAMM</name>
<proteinExistence type="predicted"/>
<dbReference type="CDD" id="cd07067">
    <property type="entry name" value="HP_PGM_like"/>
    <property type="match status" value="1"/>
</dbReference>
<accession>A0A5R9IGB6</accession>
<dbReference type="EMBL" id="VCBC01000015">
    <property type="protein sequence ID" value="TLU61604.1"/>
    <property type="molecule type" value="Genomic_DNA"/>
</dbReference>
<sequence length="184" mass="20937">MKTLHLLRHAKSSWDDPELTDLRRPLNQRGVNDCQLMAPVLMDVGCCFDSIYCSNATRAKQTLKRISEHQFEPGMSRMISAEKLADTLITEELYCFDWTKILAFCQALPQNLAQVTLVGHNPAFTELQNYLSVDPIDHLPTCSYVRLECSIHQWLDLSSGCARTQYVITPKMLKKGEGIQGYLQ</sequence>
<dbReference type="PANTHER" id="PTHR47623:SF1">
    <property type="entry name" value="OS09G0287300 PROTEIN"/>
    <property type="match status" value="1"/>
</dbReference>
<reference evidence="1 2" key="1">
    <citation type="submission" date="2019-05" db="EMBL/GenBank/DDBJ databases">
        <title>Genome sequences of Thalassotalea litorea 1K03283.</title>
        <authorList>
            <person name="Zhang D."/>
        </authorList>
    </citation>
    <scope>NUCLEOTIDE SEQUENCE [LARGE SCALE GENOMIC DNA]</scope>
    <source>
        <strain evidence="1 2">MCCC 1K03283</strain>
    </source>
</reference>